<dbReference type="EMBL" id="JARJLO010000208">
    <property type="protein sequence ID" value="MDF3871650.1"/>
    <property type="molecule type" value="Genomic_DNA"/>
</dbReference>
<feature type="non-terminal residue" evidence="1">
    <location>
        <position position="1"/>
    </location>
</feature>
<name>A0AAW6PPZ3_PSEPU</name>
<accession>A0AAW6PPZ3</accession>
<sequence>LKTKFFTLGTELGKSLIQLRFSTHDKGGECRNKFFEGRPKFVKDEQSAPQQVTRYESHHALWQATLHRQGLLTHLYFRAYSNVQ</sequence>
<comment type="caution">
    <text evidence="1">The sequence shown here is derived from an EMBL/GenBank/DDBJ whole genome shotgun (WGS) entry which is preliminary data.</text>
</comment>
<proteinExistence type="predicted"/>
<reference evidence="1" key="1">
    <citation type="submission" date="2023-03" db="EMBL/GenBank/DDBJ databases">
        <title>Draft assemblies of triclosan tolerant bacteria isolated from returned activated sludge.</title>
        <authorList>
            <person name="Van Hamelsveld S."/>
        </authorList>
    </citation>
    <scope>NUCLEOTIDE SEQUENCE</scope>
    <source>
        <strain evidence="1">GW210012_S60</strain>
    </source>
</reference>
<dbReference type="Proteomes" id="UP001217741">
    <property type="component" value="Unassembled WGS sequence"/>
</dbReference>
<gene>
    <name evidence="1" type="ORF">P3W50_14355</name>
</gene>
<organism evidence="1 2">
    <name type="scientific">Pseudomonas putida</name>
    <name type="common">Arthrobacter siderocapsulatus</name>
    <dbReference type="NCBI Taxonomy" id="303"/>
    <lineage>
        <taxon>Bacteria</taxon>
        <taxon>Pseudomonadati</taxon>
        <taxon>Pseudomonadota</taxon>
        <taxon>Gammaproteobacteria</taxon>
        <taxon>Pseudomonadales</taxon>
        <taxon>Pseudomonadaceae</taxon>
        <taxon>Pseudomonas</taxon>
    </lineage>
</organism>
<dbReference type="AlphaFoldDB" id="A0AAW6PPZ3"/>
<evidence type="ECO:0000313" key="1">
    <source>
        <dbReference type="EMBL" id="MDF3871650.1"/>
    </source>
</evidence>
<evidence type="ECO:0000313" key="2">
    <source>
        <dbReference type="Proteomes" id="UP001217741"/>
    </source>
</evidence>
<protein>
    <submittedName>
        <fullName evidence="1">Uncharacterized protein</fullName>
    </submittedName>
</protein>